<dbReference type="InterPro" id="IPR001138">
    <property type="entry name" value="Zn2Cys6_DnaBD"/>
</dbReference>
<dbReference type="PROSITE" id="PS50048">
    <property type="entry name" value="ZN2_CY6_FUNGAL_2"/>
    <property type="match status" value="1"/>
</dbReference>
<dbReference type="RefSeq" id="XP_021868405.1">
    <property type="nucleotide sequence ID" value="XM_022016929.1"/>
</dbReference>
<dbReference type="InParanoid" id="A0A1Y1U9D8"/>
<feature type="compositionally biased region" description="Basic and acidic residues" evidence="7">
    <location>
        <begin position="377"/>
        <end position="391"/>
    </location>
</feature>
<feature type="compositionally biased region" description="Basic and acidic residues" evidence="7">
    <location>
        <begin position="296"/>
        <end position="306"/>
    </location>
</feature>
<evidence type="ECO:0000259" key="8">
    <source>
        <dbReference type="PROSITE" id="PS50048"/>
    </source>
</evidence>
<dbReference type="PROSITE" id="PS00463">
    <property type="entry name" value="ZN2_CY6_FUNGAL_1"/>
    <property type="match status" value="1"/>
</dbReference>
<dbReference type="InterPro" id="IPR036864">
    <property type="entry name" value="Zn2-C6_fun-type_DNA-bd_sf"/>
</dbReference>
<proteinExistence type="predicted"/>
<dbReference type="GO" id="GO:0000976">
    <property type="term" value="F:transcription cis-regulatory region binding"/>
    <property type="evidence" value="ECO:0007669"/>
    <property type="project" value="TreeGrafter"/>
</dbReference>
<feature type="region of interest" description="Disordered" evidence="7">
    <location>
        <begin position="1"/>
        <end position="118"/>
    </location>
</feature>
<feature type="region of interest" description="Disordered" evidence="7">
    <location>
        <begin position="279"/>
        <end position="353"/>
    </location>
</feature>
<sequence length="962" mass="104730">MEQYSFYRPGRSSAEKISPTTSTMMDAGGFNRRGPYGSYDLEKSIGGDHYSKDTKPSRSEISGSTSMYDHRAGGGGGDDHSEDESIQGGGMAGKNPRHSVGSSAQASGGGIPAKRGSKACSACRKGKNRCEPDPSGLSDSCRRCLANKIPCIFEKTSDRASRRRGSAVGDAFPTEAEGRVLHLERSVRDLAHGQNQIQSALQQILSMLPAPSNLSTTPTSVTFFPQGSSNGTPSGLPPSNIFHTSVSPPEMFNSMPPPPPHISAGPLSSMVNYLQDAISTSPQNTAAGRTGGPSVDTERKERKEFPKLPGFAPPNHVFGTYGIIPVPSVPPSPTQSHGDAASPSAESNTSLPRDSLTAPIQALQALANAADQAASSRKNESAEGENSRDSDIPQSSDAIWTKRKRVRMDVKDPVLRMKKKTKPDPTPRNPFPDVVTKGLVSETEARELWDIFFSGCHYFVPLWDKKYDTYETYIERTPFSTNGLLAVAAKIRAGNGPLGQTFQRCLEEAQGIARSTLFGPIVRKEAVAAMLILSVWSANGWMPCGHALRGALDMNLHRALDTLAAEPTRPRSEAEERDLVVSARIWLNCYMHDHLVSLGTGKPLLLNDESYVRHARLLLDHPMASETDIRLIAGVELVNLRVRVWDHLRPLHGKVDHKTISFVKRMFADMQGWYDEWNTIQRQKVDADSVLVKLLEAELVYAQMWTVCVALSGTQWDKLPSDQRELAFQAKDAAVRLMEIFLRSGNFRAHLKYATHDQLVSVAFAAVFLLKIAILYPSAMPLPNLISQVSELAHLLSAECFAERYALTLRLMLANFRRKTGALSTVPGTPRHTNFSSDSAQDQTSMSTNVNAGMSAMDIDGGLQSLLSLPQMGNGEYNDAGAIDWSFGALDGFAPPDEFSPSNLPVWLQDGNFTDLGLPQDGSDSLFLPPELASMFLPSGSSLWVNNQFALPDSGDVDAEAW</sequence>
<comment type="subcellular location">
    <subcellularLocation>
        <location evidence="1">Nucleus</location>
    </subcellularLocation>
</comment>
<evidence type="ECO:0000256" key="5">
    <source>
        <dbReference type="ARBA" id="ARBA00023163"/>
    </source>
</evidence>
<keyword evidence="6" id="KW-0539">Nucleus</keyword>
<comment type="caution">
    <text evidence="9">The sequence shown here is derived from an EMBL/GenBank/DDBJ whole genome shotgun (WGS) entry which is preliminary data.</text>
</comment>
<dbReference type="GeneID" id="33558738"/>
<gene>
    <name evidence="9" type="ORF">BD324DRAFT_636719</name>
</gene>
<dbReference type="EMBL" id="NBSH01000015">
    <property type="protein sequence ID" value="ORX34127.1"/>
    <property type="molecule type" value="Genomic_DNA"/>
</dbReference>
<evidence type="ECO:0000256" key="6">
    <source>
        <dbReference type="ARBA" id="ARBA00023242"/>
    </source>
</evidence>
<keyword evidence="3" id="KW-0805">Transcription regulation</keyword>
<dbReference type="SMART" id="SM00906">
    <property type="entry name" value="Fungal_trans"/>
    <property type="match status" value="1"/>
</dbReference>
<dbReference type="GO" id="GO:0005634">
    <property type="term" value="C:nucleus"/>
    <property type="evidence" value="ECO:0007669"/>
    <property type="project" value="UniProtKB-SubCell"/>
</dbReference>
<dbReference type="InterPro" id="IPR051089">
    <property type="entry name" value="prtT"/>
</dbReference>
<dbReference type="CDD" id="cd00067">
    <property type="entry name" value="GAL4"/>
    <property type="match status" value="1"/>
</dbReference>
<dbReference type="GO" id="GO:0008270">
    <property type="term" value="F:zinc ion binding"/>
    <property type="evidence" value="ECO:0007669"/>
    <property type="project" value="InterPro"/>
</dbReference>
<evidence type="ECO:0000256" key="7">
    <source>
        <dbReference type="SAM" id="MobiDB-lite"/>
    </source>
</evidence>
<evidence type="ECO:0000313" key="9">
    <source>
        <dbReference type="EMBL" id="ORX34127.1"/>
    </source>
</evidence>
<dbReference type="GO" id="GO:0000981">
    <property type="term" value="F:DNA-binding transcription factor activity, RNA polymerase II-specific"/>
    <property type="evidence" value="ECO:0007669"/>
    <property type="project" value="InterPro"/>
</dbReference>
<feature type="domain" description="Zn(2)-C6 fungal-type" evidence="8">
    <location>
        <begin position="119"/>
        <end position="153"/>
    </location>
</feature>
<evidence type="ECO:0000256" key="1">
    <source>
        <dbReference type="ARBA" id="ARBA00004123"/>
    </source>
</evidence>
<dbReference type="STRING" id="4999.A0A1Y1U9D8"/>
<dbReference type="AlphaFoldDB" id="A0A1Y1U9D8"/>
<dbReference type="GO" id="GO:0006351">
    <property type="term" value="P:DNA-templated transcription"/>
    <property type="evidence" value="ECO:0007669"/>
    <property type="project" value="InterPro"/>
</dbReference>
<dbReference type="PANTHER" id="PTHR31845">
    <property type="entry name" value="FINGER DOMAIN PROTEIN, PUTATIVE-RELATED"/>
    <property type="match status" value="1"/>
</dbReference>
<name>A0A1Y1U9D8_9TREE</name>
<keyword evidence="10" id="KW-1185">Reference proteome</keyword>
<organism evidence="9 10">
    <name type="scientific">Kockovaella imperatae</name>
    <dbReference type="NCBI Taxonomy" id="4999"/>
    <lineage>
        <taxon>Eukaryota</taxon>
        <taxon>Fungi</taxon>
        <taxon>Dikarya</taxon>
        <taxon>Basidiomycota</taxon>
        <taxon>Agaricomycotina</taxon>
        <taxon>Tremellomycetes</taxon>
        <taxon>Tremellales</taxon>
        <taxon>Cuniculitremaceae</taxon>
        <taxon>Kockovaella</taxon>
    </lineage>
</organism>
<keyword evidence="5" id="KW-0804">Transcription</keyword>
<dbReference type="InterPro" id="IPR007219">
    <property type="entry name" value="XnlR_reg_dom"/>
</dbReference>
<dbReference type="Gene3D" id="4.10.240.10">
    <property type="entry name" value="Zn(2)-C6 fungal-type DNA-binding domain"/>
    <property type="match status" value="1"/>
</dbReference>
<dbReference type="Proteomes" id="UP000193218">
    <property type="component" value="Unassembled WGS sequence"/>
</dbReference>
<evidence type="ECO:0000313" key="10">
    <source>
        <dbReference type="Proteomes" id="UP000193218"/>
    </source>
</evidence>
<evidence type="ECO:0000256" key="3">
    <source>
        <dbReference type="ARBA" id="ARBA00023015"/>
    </source>
</evidence>
<dbReference type="SUPFAM" id="SSF57701">
    <property type="entry name" value="Zn2/Cys6 DNA-binding domain"/>
    <property type="match status" value="1"/>
</dbReference>
<feature type="compositionally biased region" description="Basic and acidic residues" evidence="7">
    <location>
        <begin position="40"/>
        <end position="58"/>
    </location>
</feature>
<accession>A0A1Y1U9D8</accession>
<evidence type="ECO:0000256" key="4">
    <source>
        <dbReference type="ARBA" id="ARBA00023125"/>
    </source>
</evidence>
<feature type="region of interest" description="Disordered" evidence="7">
    <location>
        <begin position="367"/>
        <end position="403"/>
    </location>
</feature>
<keyword evidence="2" id="KW-0479">Metal-binding</keyword>
<reference evidence="9 10" key="1">
    <citation type="submission" date="2017-03" db="EMBL/GenBank/DDBJ databases">
        <title>Widespread Adenine N6-methylation of Active Genes in Fungi.</title>
        <authorList>
            <consortium name="DOE Joint Genome Institute"/>
            <person name="Mondo S.J."/>
            <person name="Dannebaum R.O."/>
            <person name="Kuo R.C."/>
            <person name="Louie K.B."/>
            <person name="Bewick A.J."/>
            <person name="Labutti K."/>
            <person name="Haridas S."/>
            <person name="Kuo A."/>
            <person name="Salamov A."/>
            <person name="Ahrendt S.R."/>
            <person name="Lau R."/>
            <person name="Bowen B.P."/>
            <person name="Lipzen A."/>
            <person name="Sullivan W."/>
            <person name="Andreopoulos W.B."/>
            <person name="Clum A."/>
            <person name="Lindquist E."/>
            <person name="Daum C."/>
            <person name="Northen T.R."/>
            <person name="Ramamoorthy G."/>
            <person name="Schmitz R.J."/>
            <person name="Gryganskyi A."/>
            <person name="Culley D."/>
            <person name="Magnuson J."/>
            <person name="James T.Y."/>
            <person name="O'Malley M.A."/>
            <person name="Stajich J.E."/>
            <person name="Spatafora J.W."/>
            <person name="Visel A."/>
            <person name="Grigoriev I.V."/>
        </authorList>
    </citation>
    <scope>NUCLEOTIDE SEQUENCE [LARGE SCALE GENOMIC DNA]</scope>
    <source>
        <strain evidence="9 10">NRRL Y-17943</strain>
    </source>
</reference>
<dbReference type="CDD" id="cd12148">
    <property type="entry name" value="fungal_TF_MHR"/>
    <property type="match status" value="1"/>
</dbReference>
<protein>
    <recommendedName>
        <fullName evidence="8">Zn(2)-C6 fungal-type domain-containing protein</fullName>
    </recommendedName>
</protein>
<keyword evidence="4" id="KW-0238">DNA-binding</keyword>
<dbReference type="PANTHER" id="PTHR31845:SF17">
    <property type="entry name" value="ZN(II)2CYS6 TRANSCRIPTION FACTOR (EUROFUNG)"/>
    <property type="match status" value="1"/>
</dbReference>
<dbReference type="SMART" id="SM00066">
    <property type="entry name" value="GAL4"/>
    <property type="match status" value="1"/>
</dbReference>
<dbReference type="OrthoDB" id="4454541at2759"/>
<evidence type="ECO:0000256" key="2">
    <source>
        <dbReference type="ARBA" id="ARBA00022723"/>
    </source>
</evidence>